<dbReference type="NCBIfam" id="TIGR00369">
    <property type="entry name" value="unchar_dom_1"/>
    <property type="match status" value="1"/>
</dbReference>
<evidence type="ECO:0000259" key="2">
    <source>
        <dbReference type="Pfam" id="PF03061"/>
    </source>
</evidence>
<accession>A0ABV8R2H0</accession>
<feature type="domain" description="Thioesterase" evidence="2">
    <location>
        <begin position="48"/>
        <end position="122"/>
    </location>
</feature>
<gene>
    <name evidence="3" type="primary">paaI</name>
    <name evidence="3" type="ORF">ACFOW9_11575</name>
</gene>
<name>A0ABV8R2H0_9MICC</name>
<keyword evidence="1 3" id="KW-0378">Hydrolase</keyword>
<dbReference type="CDD" id="cd03443">
    <property type="entry name" value="PaaI_thioesterase"/>
    <property type="match status" value="1"/>
</dbReference>
<dbReference type="InterPro" id="IPR003736">
    <property type="entry name" value="PAAI_dom"/>
</dbReference>
<dbReference type="PANTHER" id="PTHR42856">
    <property type="entry name" value="ACYL-COENZYME A THIOESTERASE PAAI"/>
    <property type="match status" value="1"/>
</dbReference>
<dbReference type="InterPro" id="IPR006683">
    <property type="entry name" value="Thioestr_dom"/>
</dbReference>
<organism evidence="3 4">
    <name type="scientific">Arthrobacter cryoconiti</name>
    <dbReference type="NCBI Taxonomy" id="748907"/>
    <lineage>
        <taxon>Bacteria</taxon>
        <taxon>Bacillati</taxon>
        <taxon>Actinomycetota</taxon>
        <taxon>Actinomycetes</taxon>
        <taxon>Micrococcales</taxon>
        <taxon>Micrococcaceae</taxon>
        <taxon>Arthrobacter</taxon>
    </lineage>
</organism>
<sequence length="156" mass="16687">MVLAGSDVAHRLLRNDAASQWLGIEVLALDDGHATITMTLRAEMMNGFGITHGGMVFSLADTAFALACNTADGDDATITVASGVDVNFLLPTRAGQRLTAVANRRHQQGRSGLYDVQVLLDDSQHSVVAEFRGRCRTIPNKQTPTQNAAPERSAQP</sequence>
<dbReference type="RefSeq" id="WP_230067063.1">
    <property type="nucleotide sequence ID" value="NZ_BAABLL010000008.1"/>
</dbReference>
<dbReference type="Pfam" id="PF03061">
    <property type="entry name" value="4HBT"/>
    <property type="match status" value="1"/>
</dbReference>
<protein>
    <submittedName>
        <fullName evidence="3">Hydroxyphenylacetyl-CoA thioesterase PaaI</fullName>
        <ecNumber evidence="3">3.1.2.-</ecNumber>
    </submittedName>
</protein>
<evidence type="ECO:0000256" key="1">
    <source>
        <dbReference type="ARBA" id="ARBA00022801"/>
    </source>
</evidence>
<dbReference type="Gene3D" id="3.10.129.10">
    <property type="entry name" value="Hotdog Thioesterase"/>
    <property type="match status" value="1"/>
</dbReference>
<dbReference type="EMBL" id="JBHSCQ010000017">
    <property type="protein sequence ID" value="MFC4266242.1"/>
    <property type="molecule type" value="Genomic_DNA"/>
</dbReference>
<evidence type="ECO:0000313" key="3">
    <source>
        <dbReference type="EMBL" id="MFC4266242.1"/>
    </source>
</evidence>
<dbReference type="PANTHER" id="PTHR42856:SF1">
    <property type="entry name" value="ACYL-COENZYME A THIOESTERASE PAAI"/>
    <property type="match status" value="1"/>
</dbReference>
<dbReference type="InterPro" id="IPR052723">
    <property type="entry name" value="Acyl-CoA_thioesterase_PaaI"/>
</dbReference>
<keyword evidence="4" id="KW-1185">Reference proteome</keyword>
<dbReference type="EC" id="3.1.2.-" evidence="3"/>
<dbReference type="InterPro" id="IPR029069">
    <property type="entry name" value="HotDog_dom_sf"/>
</dbReference>
<proteinExistence type="predicted"/>
<dbReference type="GO" id="GO:0016787">
    <property type="term" value="F:hydrolase activity"/>
    <property type="evidence" value="ECO:0007669"/>
    <property type="project" value="UniProtKB-KW"/>
</dbReference>
<reference evidence="4" key="1">
    <citation type="journal article" date="2019" name="Int. J. Syst. Evol. Microbiol.">
        <title>The Global Catalogue of Microorganisms (GCM) 10K type strain sequencing project: providing services to taxonomists for standard genome sequencing and annotation.</title>
        <authorList>
            <consortium name="The Broad Institute Genomics Platform"/>
            <consortium name="The Broad Institute Genome Sequencing Center for Infectious Disease"/>
            <person name="Wu L."/>
            <person name="Ma J."/>
        </authorList>
    </citation>
    <scope>NUCLEOTIDE SEQUENCE [LARGE SCALE GENOMIC DNA]</scope>
    <source>
        <strain evidence="4">CGMCC 1.10698</strain>
    </source>
</reference>
<dbReference type="Proteomes" id="UP001595773">
    <property type="component" value="Unassembled WGS sequence"/>
</dbReference>
<evidence type="ECO:0000313" key="4">
    <source>
        <dbReference type="Proteomes" id="UP001595773"/>
    </source>
</evidence>
<dbReference type="NCBIfam" id="TIGR02286">
    <property type="entry name" value="PaaD"/>
    <property type="match status" value="1"/>
</dbReference>
<comment type="caution">
    <text evidence="3">The sequence shown here is derived from an EMBL/GenBank/DDBJ whole genome shotgun (WGS) entry which is preliminary data.</text>
</comment>
<dbReference type="SUPFAM" id="SSF54637">
    <property type="entry name" value="Thioesterase/thiol ester dehydrase-isomerase"/>
    <property type="match status" value="1"/>
</dbReference>
<dbReference type="InterPro" id="IPR011973">
    <property type="entry name" value="PaaD"/>
</dbReference>